<dbReference type="InterPro" id="IPR042104">
    <property type="entry name" value="PKS_dehydratase_sf"/>
</dbReference>
<dbReference type="GO" id="GO:0030639">
    <property type="term" value="P:polyketide biosynthetic process"/>
    <property type="evidence" value="ECO:0007669"/>
    <property type="project" value="UniProtKB-ARBA"/>
</dbReference>
<dbReference type="HOGENOM" id="CLU_000022_31_0_1"/>
<dbReference type="InterPro" id="IPR016036">
    <property type="entry name" value="Malonyl_transacylase_ACP-bd"/>
</dbReference>
<keyword evidence="4" id="KW-0521">NADP</keyword>
<evidence type="ECO:0000256" key="4">
    <source>
        <dbReference type="ARBA" id="ARBA00022857"/>
    </source>
</evidence>
<dbReference type="Gene3D" id="3.40.47.10">
    <property type="match status" value="1"/>
</dbReference>
<keyword evidence="13" id="KW-1185">Reference proteome</keyword>
<feature type="active site" description="Proton acceptor; for dehydratase activity" evidence="8">
    <location>
        <position position="786"/>
    </location>
</feature>
<dbReference type="eggNOG" id="KOG1202">
    <property type="taxonomic scope" value="Eukaryota"/>
</dbReference>
<dbReference type="InterPro" id="IPR020843">
    <property type="entry name" value="ER"/>
</dbReference>
<organism evidence="13">
    <name type="scientific">Metarhizium acridum (strain CQMa 102)</name>
    <dbReference type="NCBI Taxonomy" id="655827"/>
    <lineage>
        <taxon>Eukaryota</taxon>
        <taxon>Fungi</taxon>
        <taxon>Dikarya</taxon>
        <taxon>Ascomycota</taxon>
        <taxon>Pezizomycotina</taxon>
        <taxon>Sordariomycetes</taxon>
        <taxon>Hypocreomycetidae</taxon>
        <taxon>Hypocreales</taxon>
        <taxon>Clavicipitaceae</taxon>
        <taxon>Metarhizium</taxon>
    </lineage>
</organism>
<dbReference type="Gene3D" id="3.40.366.10">
    <property type="entry name" value="Malonyl-Coenzyme A Acyl Carrier Protein, domain 2"/>
    <property type="match status" value="1"/>
</dbReference>
<evidence type="ECO:0000259" key="11">
    <source>
        <dbReference type="PROSITE" id="PS52019"/>
    </source>
</evidence>
<protein>
    <submittedName>
        <fullName evidence="12">Polyketide synthase, putative</fullName>
    </submittedName>
</protein>
<dbReference type="Pfam" id="PF23114">
    <property type="entry name" value="NAD-bd_HRPKS_sdrA"/>
    <property type="match status" value="1"/>
</dbReference>
<feature type="region of interest" description="C-terminal hotdog fold" evidence="8">
    <location>
        <begin position="916"/>
        <end position="1067"/>
    </location>
</feature>
<dbReference type="CDD" id="cd00833">
    <property type="entry name" value="PKS"/>
    <property type="match status" value="1"/>
</dbReference>
<keyword evidence="5" id="KW-0560">Oxidoreductase</keyword>
<dbReference type="Pfam" id="PF14765">
    <property type="entry name" value="PS-DH"/>
    <property type="match status" value="1"/>
</dbReference>
<keyword evidence="3" id="KW-0808">Transferase</keyword>
<dbReference type="SMART" id="SM00829">
    <property type="entry name" value="PKS_ER"/>
    <property type="match status" value="1"/>
</dbReference>
<dbReference type="InterPro" id="IPR029063">
    <property type="entry name" value="SAM-dependent_MTases_sf"/>
</dbReference>
<dbReference type="PROSITE" id="PS50075">
    <property type="entry name" value="CARRIER"/>
    <property type="match status" value="1"/>
</dbReference>
<dbReference type="GO" id="GO:0004312">
    <property type="term" value="F:fatty acid synthase activity"/>
    <property type="evidence" value="ECO:0007669"/>
    <property type="project" value="TreeGrafter"/>
</dbReference>
<dbReference type="InterPro" id="IPR016035">
    <property type="entry name" value="Acyl_Trfase/lysoPLipase"/>
</dbReference>
<dbReference type="SMART" id="SM00825">
    <property type="entry name" value="PKS_KS"/>
    <property type="match status" value="1"/>
</dbReference>
<dbReference type="STRING" id="655827.E9DUB7"/>
<keyword evidence="2" id="KW-0597">Phosphoprotein</keyword>
<dbReference type="InterPro" id="IPR020841">
    <property type="entry name" value="PKS_Beta-ketoAc_synthase_dom"/>
</dbReference>
<dbReference type="Pfam" id="PF08659">
    <property type="entry name" value="KR"/>
    <property type="match status" value="1"/>
</dbReference>
<evidence type="ECO:0000256" key="1">
    <source>
        <dbReference type="ARBA" id="ARBA00022450"/>
    </source>
</evidence>
<dbReference type="Pfam" id="PF08240">
    <property type="entry name" value="ADH_N"/>
    <property type="match status" value="1"/>
</dbReference>
<dbReference type="SUPFAM" id="SSF52151">
    <property type="entry name" value="FabD/lysophospholipase-like"/>
    <property type="match status" value="1"/>
</dbReference>
<dbReference type="GO" id="GO:0006633">
    <property type="term" value="P:fatty acid biosynthetic process"/>
    <property type="evidence" value="ECO:0007669"/>
    <property type="project" value="TreeGrafter"/>
</dbReference>
<keyword evidence="6" id="KW-0511">Multifunctional enzyme</keyword>
<dbReference type="PROSITE" id="PS52019">
    <property type="entry name" value="PKS_MFAS_DH"/>
    <property type="match status" value="1"/>
</dbReference>
<dbReference type="PANTHER" id="PTHR43775:SF29">
    <property type="entry name" value="ASPERFURANONE POLYKETIDE SYNTHASE AFOG-RELATED"/>
    <property type="match status" value="1"/>
</dbReference>
<reference evidence="12 13" key="1">
    <citation type="journal article" date="2011" name="PLoS Genet.">
        <title>Genome sequencing and comparative transcriptomics of the model entomopathogenic fungi Metarhizium anisopliae and M. acridum.</title>
        <authorList>
            <person name="Gao Q."/>
            <person name="Jin K."/>
            <person name="Ying S.H."/>
            <person name="Zhang Y."/>
            <person name="Xiao G."/>
            <person name="Shang Y."/>
            <person name="Duan Z."/>
            <person name="Hu X."/>
            <person name="Xie X.Q."/>
            <person name="Zhou G."/>
            <person name="Peng G."/>
            <person name="Luo Z."/>
            <person name="Huang W."/>
            <person name="Wang B."/>
            <person name="Fang W."/>
            <person name="Wang S."/>
            <person name="Zhong Y."/>
            <person name="Ma L.J."/>
            <person name="St Leger R.J."/>
            <person name="Zhao G.P."/>
            <person name="Pei Y."/>
            <person name="Feng M.G."/>
            <person name="Xia Y."/>
            <person name="Wang C."/>
        </authorList>
    </citation>
    <scope>NUCLEOTIDE SEQUENCE [LARGE SCALE GENOMIC DNA]</scope>
    <source>
        <strain evidence="12 13">CQMa 102</strain>
    </source>
</reference>
<proteinExistence type="predicted"/>
<dbReference type="InterPro" id="IPR009081">
    <property type="entry name" value="PP-bd_ACP"/>
</dbReference>
<dbReference type="Gene3D" id="3.90.180.10">
    <property type="entry name" value="Medium-chain alcohol dehydrogenases, catalytic domain"/>
    <property type="match status" value="1"/>
</dbReference>
<dbReference type="InterPro" id="IPR036291">
    <property type="entry name" value="NAD(P)-bd_dom_sf"/>
</dbReference>
<evidence type="ECO:0000256" key="2">
    <source>
        <dbReference type="ARBA" id="ARBA00022553"/>
    </source>
</evidence>
<keyword evidence="7" id="KW-0012">Acyltransferase</keyword>
<gene>
    <name evidence="12" type="ORF">MAC_01215</name>
</gene>
<dbReference type="InterPro" id="IPR050091">
    <property type="entry name" value="PKS_NRPS_Biosynth_Enz"/>
</dbReference>
<dbReference type="GO" id="GO:0031177">
    <property type="term" value="F:phosphopantetheine binding"/>
    <property type="evidence" value="ECO:0007669"/>
    <property type="project" value="InterPro"/>
</dbReference>
<dbReference type="Proteomes" id="UP000002499">
    <property type="component" value="Unassembled WGS sequence"/>
</dbReference>
<feature type="domain" description="PKS/mFAS DH" evidence="11">
    <location>
        <begin position="754"/>
        <end position="1067"/>
    </location>
</feature>
<dbReference type="Pfam" id="PF21089">
    <property type="entry name" value="PKS_DH_N"/>
    <property type="match status" value="1"/>
</dbReference>
<dbReference type="Gene3D" id="1.10.1200.10">
    <property type="entry name" value="ACP-like"/>
    <property type="match status" value="1"/>
</dbReference>
<dbReference type="InterPro" id="IPR056501">
    <property type="entry name" value="NAD-bd_HRPKS_sdrA"/>
</dbReference>
<dbReference type="SMART" id="SM00826">
    <property type="entry name" value="PKS_DH"/>
    <property type="match status" value="1"/>
</dbReference>
<dbReference type="InterPro" id="IPR020806">
    <property type="entry name" value="PKS_PP-bd"/>
</dbReference>
<dbReference type="PROSITE" id="PS52004">
    <property type="entry name" value="KS3_2"/>
    <property type="match status" value="1"/>
</dbReference>
<dbReference type="SUPFAM" id="SSF51735">
    <property type="entry name" value="NAD(P)-binding Rossmann-fold domains"/>
    <property type="match status" value="2"/>
</dbReference>
<dbReference type="SMART" id="SM00827">
    <property type="entry name" value="PKS_AT"/>
    <property type="match status" value="1"/>
</dbReference>
<sequence length="2217" mass="244087">MHSLTNLNMLSPNGECYSFDHRGNGYSRGEGFGVLVLKRVSDAIRDGDTIRGIIRSTGCNQDGRTSSITLPNPILQERLIRDTYNKAGLSMEPTRFFEAHGTGTSAGDPIESKALGSAFRQVRTADDPLWVGAIKSNIGHLEGASGIAGVVKAMLILERGVIPPNTNFEKINPTIDAEFLNIQFPLDTMPWPVTGIRRASVNSFGNAGTNAHVVLDDVYHYLESNGLSAPHLTVRDPPSKSELELNAVNLLGLMHRFSHSDHTKRLERPKLLVISANDEKGVERQAKAFADYFSKLSDPLDPSFLDHLAYTLDVRRSSLAWKSSAVVSSFGDLENIDKTISAATKSISTPSLGFVFTGQGAQWAGMGRELMVFPAFEQSLQRSEGILSVLGCSWRLREELTKNPNPRINTPEFAQPCCTALQIALSDLLVSFDIYPTAVVGHSSGEIGAAYCAGALSLESALKLAYYRGCSSGLLSTETAGHKGGMMSVGLSKEAVQPYIDEITNRFGVSRLTIACVNSPKNVTISGDVNQLDAMKSVLDEKKTFARKLVVDHAYHSPDMLRAADAYRKAIQGLKPGISPPNQVAMISSMSGKRVEAKDLLDSEYWVANMLSPVLFLDAMDTLLSISSQRVRNKLDLSHRKHFKVDALLEVGPHSALRAPINDILTTRRISQIGYSSLLIRKNPATTSALNAVGDLKCLGYPVSMMAVNNLKAKPWEHYMSLPNLPEYIFDHSQKYWDESRLCANYRLGREGKLDLLGQQVSDWNRFEARWRNFLRVSEMSWIEDHSVNRVLLYPGAGMIVMAVEAANQLTKASDGVVGFDISDVSFKRPLNVSRDSVGVETQFVMHLTAESAKPLDQRSQFRVFSWADDDWKECCNGFIRARYEQVANEIDNGKEQTKELESFVQQALSMEQECVIPLDIGTFYSGLSQSGLGLGPSFHRVTEAFYDDKLRVRGKVSLFEWPQHEFPEIHVIHPTTLDGILHMGIAGHTRVKVTARTMIPTFIRNLFISKQGLSFPGATEVDQNSWLEMHQNGADVHGFALNSSKDELLVHFQGLKLTTVADQNGNAAIQTDQTRHIPYHVEHKPEPDLLSPEAVMSVCQRDLPPSQTPFERYVDLITHKNGSLRILEAGTNNPEWTARFLKALTVYAQHTGKIMHPRYLSFTLGTSPSQDPESCKKQFQDFQDINFVPFDTKRDPCEQGIDGLYDMIIAPDAVRGDETVLGNFHGILAPCGRLCLLDFSESSTDGHASSKGPAAKELSRKSDHLEMRLELEAPGSTENTKSVARIYSHIPEAEKQTQKVSIFLTLDPVSTLQTATAVALTSYWKRKGIREIRTGTLEEAIDSEQRNTAIFVILLELDRPFLYSLTRPAYGQLKTLLQSTNNVLWPTFAGGSNAGHPGYALIHGLSRVLHNEYASLSITVVAFDAKDALSEGQIGALTQLLYAKHIEPNPFILDVEYLEMGETLQIPRLVPATKVMHEIHRNAKERNSGEVLVGDAPPLSLTIQSVGVLDGLYFEEDQAYQLPLEADEIEVQNHAIGLNFKDYLTAMGRMPHGVMGQECAGVVTRAGSETCFKAGDRVVMTAPSTFKTLARGKVAARIPDDMTFAHAAAIPAQFVTAWQVIHRLARLEQGETILIHTAASGTGQAAIQLAKSLGAIVYATVGSAEKKRLLIDAYQVPEEHIFYSRDTSFEKGIQRVTNGRGVDVVINTLVGDGLLASLKCVAPHGRFVEIGEKKLVSNTTIHLSGLRENVTFIVFDASAWLKERFTLARRDLSKIMDLFAQGKLHSALPLHICDISEVGGVFKRIHRGDSIGKFVFEVNPESQVQATISTKPSFYMDSNATFVIAGGLGGIGRATARWMADRGAKNLILVSRFGVRTDSAQKLVDELQSKGVRVETPACDVTDLEGMRETFGKLMPEMPPIKGALQMSVIARDCLFDDLEYDDWSIAVRCKTVGSWNLHAVLPRGLDFFILLSSASGLAGIKGQTNYDAGNTYEDALARHRVSLGEKATSLDLGAMIDDGIVAEDRNLLNRILAYGALDPVTRPIFYSILDYYCNPALPLLTPDQSQLAIGVGTGRGDGLETYDFGRQPMLQPLMLAGKRRDAAAYSGQSHVKDRERFAASESLDHAAEIFAEAATQKLAKSLATMQDGTSVDRDRPLQMYGVDSLLAIELRNWIFKEFDADVAVFETQGSSTLGTLSMLVAGRSTIKHDKWFMAE</sequence>
<keyword evidence="1" id="KW-0596">Phosphopantetheine</keyword>
<dbReference type="InterPro" id="IPR016039">
    <property type="entry name" value="Thiolase-like"/>
</dbReference>
<feature type="domain" description="Carrier" evidence="9">
    <location>
        <begin position="2131"/>
        <end position="2206"/>
    </location>
</feature>
<name>E9DUB7_METAQ</name>
<dbReference type="PANTHER" id="PTHR43775">
    <property type="entry name" value="FATTY ACID SYNTHASE"/>
    <property type="match status" value="1"/>
</dbReference>
<dbReference type="InterPro" id="IPR014031">
    <property type="entry name" value="Ketoacyl_synth_C"/>
</dbReference>
<dbReference type="Gene3D" id="3.30.70.3290">
    <property type="match status" value="1"/>
</dbReference>
<dbReference type="InterPro" id="IPR001227">
    <property type="entry name" value="Ac_transferase_dom_sf"/>
</dbReference>
<dbReference type="SUPFAM" id="SSF55048">
    <property type="entry name" value="Probable ACP-binding domain of malonyl-CoA ACP transacylase"/>
    <property type="match status" value="1"/>
</dbReference>
<dbReference type="SMART" id="SM00822">
    <property type="entry name" value="PKS_KR"/>
    <property type="match status" value="1"/>
</dbReference>
<dbReference type="InterPro" id="IPR049900">
    <property type="entry name" value="PKS_mFAS_DH"/>
</dbReference>
<dbReference type="InterPro" id="IPR049552">
    <property type="entry name" value="PKS_DH_N"/>
</dbReference>
<dbReference type="Pfam" id="PF02801">
    <property type="entry name" value="Ketoacyl-synt_C"/>
    <property type="match status" value="1"/>
</dbReference>
<dbReference type="Pfam" id="PF00107">
    <property type="entry name" value="ADH_zinc_N"/>
    <property type="match status" value="1"/>
</dbReference>
<dbReference type="InterPro" id="IPR006162">
    <property type="entry name" value="Ppantetheine_attach_site"/>
</dbReference>
<evidence type="ECO:0000313" key="13">
    <source>
        <dbReference type="Proteomes" id="UP000002499"/>
    </source>
</evidence>
<evidence type="ECO:0000259" key="10">
    <source>
        <dbReference type="PROSITE" id="PS52004"/>
    </source>
</evidence>
<feature type="domain" description="Ketosynthase family 3 (KS3)" evidence="10">
    <location>
        <begin position="1"/>
        <end position="217"/>
    </location>
</feature>
<evidence type="ECO:0000259" key="9">
    <source>
        <dbReference type="PROSITE" id="PS50075"/>
    </source>
</evidence>
<dbReference type="InterPro" id="IPR011032">
    <property type="entry name" value="GroES-like_sf"/>
</dbReference>
<feature type="active site" description="Proton donor; for dehydratase activity" evidence="8">
    <location>
        <position position="979"/>
    </location>
</feature>
<dbReference type="Gene3D" id="3.40.50.720">
    <property type="entry name" value="NAD(P)-binding Rossmann-like Domain"/>
    <property type="match status" value="1"/>
</dbReference>
<dbReference type="Gene3D" id="3.10.129.110">
    <property type="entry name" value="Polyketide synthase dehydratase"/>
    <property type="match status" value="1"/>
</dbReference>
<dbReference type="Pfam" id="PF00109">
    <property type="entry name" value="ketoacyl-synt"/>
    <property type="match status" value="1"/>
</dbReference>
<dbReference type="PROSITE" id="PS00012">
    <property type="entry name" value="PHOSPHOPANTETHEINE"/>
    <property type="match status" value="1"/>
</dbReference>
<dbReference type="SUPFAM" id="SSF50129">
    <property type="entry name" value="GroES-like"/>
    <property type="match status" value="1"/>
</dbReference>
<dbReference type="SUPFAM" id="SSF53901">
    <property type="entry name" value="Thiolase-like"/>
    <property type="match status" value="1"/>
</dbReference>
<dbReference type="InterPro" id="IPR013149">
    <property type="entry name" value="ADH-like_C"/>
</dbReference>
<feature type="region of interest" description="N-terminal hotdog fold" evidence="8">
    <location>
        <begin position="754"/>
        <end position="887"/>
    </location>
</feature>
<dbReference type="InterPro" id="IPR014043">
    <property type="entry name" value="Acyl_transferase_dom"/>
</dbReference>
<evidence type="ECO:0000256" key="8">
    <source>
        <dbReference type="PROSITE-ProRule" id="PRU01363"/>
    </source>
</evidence>
<dbReference type="InterPro" id="IPR013968">
    <property type="entry name" value="PKS_KR"/>
</dbReference>
<dbReference type="InterPro" id="IPR014030">
    <property type="entry name" value="Ketoacyl_synth_N"/>
</dbReference>
<evidence type="ECO:0000313" key="12">
    <source>
        <dbReference type="EMBL" id="EFY92579.1"/>
    </source>
</evidence>
<dbReference type="SMART" id="SM00823">
    <property type="entry name" value="PKS_PP"/>
    <property type="match status" value="1"/>
</dbReference>
<evidence type="ECO:0000256" key="3">
    <source>
        <dbReference type="ARBA" id="ARBA00022679"/>
    </source>
</evidence>
<dbReference type="InterPro" id="IPR057326">
    <property type="entry name" value="KR_dom"/>
</dbReference>
<evidence type="ECO:0000256" key="7">
    <source>
        <dbReference type="ARBA" id="ARBA00023315"/>
    </source>
</evidence>
<accession>E9DUB7</accession>
<dbReference type="EMBL" id="GL698474">
    <property type="protein sequence ID" value="EFY92579.1"/>
    <property type="molecule type" value="Genomic_DNA"/>
</dbReference>
<dbReference type="InterPro" id="IPR013154">
    <property type="entry name" value="ADH-like_N"/>
</dbReference>
<evidence type="ECO:0000256" key="5">
    <source>
        <dbReference type="ARBA" id="ARBA00023002"/>
    </source>
</evidence>
<dbReference type="InterPro" id="IPR049551">
    <property type="entry name" value="PKS_DH_C"/>
</dbReference>
<dbReference type="InterPro" id="IPR036736">
    <property type="entry name" value="ACP-like_sf"/>
</dbReference>
<dbReference type="Pfam" id="PF00698">
    <property type="entry name" value="Acyl_transf_1"/>
    <property type="match status" value="1"/>
</dbReference>
<dbReference type="SUPFAM" id="SSF47336">
    <property type="entry name" value="ACP-like"/>
    <property type="match status" value="1"/>
</dbReference>
<dbReference type="GO" id="GO:0016491">
    <property type="term" value="F:oxidoreductase activity"/>
    <property type="evidence" value="ECO:0007669"/>
    <property type="project" value="UniProtKB-KW"/>
</dbReference>
<dbReference type="OrthoDB" id="329835at2759"/>
<dbReference type="CDD" id="cd05195">
    <property type="entry name" value="enoyl_red"/>
    <property type="match status" value="1"/>
</dbReference>
<dbReference type="InParanoid" id="E9DUB7"/>
<dbReference type="InterPro" id="IPR020807">
    <property type="entry name" value="PKS_DH"/>
</dbReference>
<dbReference type="FunFam" id="3.40.50.720:FF:000209">
    <property type="entry name" value="Polyketide synthase Pks12"/>
    <property type="match status" value="1"/>
</dbReference>
<evidence type="ECO:0000256" key="6">
    <source>
        <dbReference type="ARBA" id="ARBA00023268"/>
    </source>
</evidence>
<dbReference type="GO" id="GO:1901336">
    <property type="term" value="P:lactone biosynthetic process"/>
    <property type="evidence" value="ECO:0007669"/>
    <property type="project" value="UniProtKB-ARBA"/>
</dbReference>
<dbReference type="CDD" id="cd05274">
    <property type="entry name" value="KR_FAS_SDR_x"/>
    <property type="match status" value="1"/>
</dbReference>
<dbReference type="Gene3D" id="3.40.50.150">
    <property type="entry name" value="Vaccinia Virus protein VP39"/>
    <property type="match status" value="1"/>
</dbReference>